<comment type="caution">
    <text evidence="2">The sequence shown here is derived from an EMBL/GenBank/DDBJ whole genome shotgun (WGS) entry which is preliminary data.</text>
</comment>
<accession>A0A918Z5X0</accession>
<dbReference type="Pfam" id="PF03646">
    <property type="entry name" value="FlaG"/>
    <property type="match status" value="1"/>
</dbReference>
<dbReference type="EMBL" id="BNCF01000010">
    <property type="protein sequence ID" value="GHE37399.1"/>
    <property type="molecule type" value="Genomic_DNA"/>
</dbReference>
<dbReference type="InterPro" id="IPR035924">
    <property type="entry name" value="FlaG-like_sf"/>
</dbReference>
<feature type="compositionally biased region" description="Low complexity" evidence="1">
    <location>
        <begin position="9"/>
        <end position="44"/>
    </location>
</feature>
<feature type="region of interest" description="Disordered" evidence="1">
    <location>
        <begin position="1"/>
        <end position="44"/>
    </location>
</feature>
<protein>
    <recommendedName>
        <fullName evidence="4">Flagellar protein FlaG</fullName>
    </recommendedName>
</protein>
<evidence type="ECO:0000313" key="2">
    <source>
        <dbReference type="EMBL" id="GHE37399.1"/>
    </source>
</evidence>
<keyword evidence="3" id="KW-1185">Reference proteome</keyword>
<dbReference type="AlphaFoldDB" id="A0A918Z5X0"/>
<proteinExistence type="predicted"/>
<evidence type="ECO:0000313" key="3">
    <source>
        <dbReference type="Proteomes" id="UP000636453"/>
    </source>
</evidence>
<dbReference type="RefSeq" id="WP_146473866.1">
    <property type="nucleotide sequence ID" value="NZ_BNCF01000010.1"/>
</dbReference>
<reference evidence="2" key="2">
    <citation type="submission" date="2020-09" db="EMBL/GenBank/DDBJ databases">
        <authorList>
            <person name="Sun Q."/>
            <person name="Kim S."/>
        </authorList>
    </citation>
    <scope>NUCLEOTIDE SEQUENCE</scope>
    <source>
        <strain evidence="2">KCTC 32020</strain>
    </source>
</reference>
<dbReference type="Proteomes" id="UP000636453">
    <property type="component" value="Unassembled WGS sequence"/>
</dbReference>
<name>A0A918Z5X0_9GAMM</name>
<gene>
    <name evidence="2" type="ORF">GCM10007167_19440</name>
</gene>
<organism evidence="2 3">
    <name type="scientific">Vulcaniibacterium thermophilum</name>
    <dbReference type="NCBI Taxonomy" id="1169913"/>
    <lineage>
        <taxon>Bacteria</taxon>
        <taxon>Pseudomonadati</taxon>
        <taxon>Pseudomonadota</taxon>
        <taxon>Gammaproteobacteria</taxon>
        <taxon>Lysobacterales</taxon>
        <taxon>Lysobacteraceae</taxon>
        <taxon>Vulcaniibacterium</taxon>
    </lineage>
</organism>
<evidence type="ECO:0008006" key="4">
    <source>
        <dbReference type="Google" id="ProtNLM"/>
    </source>
</evidence>
<dbReference type="SUPFAM" id="SSF160214">
    <property type="entry name" value="FlaG-like"/>
    <property type="match status" value="1"/>
</dbReference>
<dbReference type="Gene3D" id="3.30.160.170">
    <property type="entry name" value="FlaG-like"/>
    <property type="match status" value="1"/>
</dbReference>
<sequence>MTVLPPLVPSVHAPSAPSPAASPAAPRQTPAAPAARAEPPSHAPAQLQAELDRFLQDSRTSLRFRIDRDTDRVVVTVLDAHGQPILQIPSETALRIARSLAATGRGLLDDEA</sequence>
<reference evidence="2" key="1">
    <citation type="journal article" date="2014" name="Int. J. Syst. Evol. Microbiol.">
        <title>Complete genome sequence of Corynebacterium casei LMG S-19264T (=DSM 44701T), isolated from a smear-ripened cheese.</title>
        <authorList>
            <consortium name="US DOE Joint Genome Institute (JGI-PGF)"/>
            <person name="Walter F."/>
            <person name="Albersmeier A."/>
            <person name="Kalinowski J."/>
            <person name="Ruckert C."/>
        </authorList>
    </citation>
    <scope>NUCLEOTIDE SEQUENCE</scope>
    <source>
        <strain evidence="2">KCTC 32020</strain>
    </source>
</reference>
<dbReference type="InterPro" id="IPR005186">
    <property type="entry name" value="FlaG"/>
</dbReference>
<evidence type="ECO:0000256" key="1">
    <source>
        <dbReference type="SAM" id="MobiDB-lite"/>
    </source>
</evidence>